<dbReference type="PROSITE" id="PS51935">
    <property type="entry name" value="NLPC_P60"/>
    <property type="match status" value="1"/>
</dbReference>
<dbReference type="PANTHER" id="PTHR47053">
    <property type="entry name" value="MUREIN DD-ENDOPEPTIDASE MEPH-RELATED"/>
    <property type="match status" value="1"/>
</dbReference>
<dbReference type="STRING" id="1423754.FC39_GL000691"/>
<dbReference type="AlphaFoldDB" id="A0A0R1YDH9"/>
<accession>A0A0R1YDH9</accession>
<dbReference type="GO" id="GO:0008234">
    <property type="term" value="F:cysteine-type peptidase activity"/>
    <property type="evidence" value="ECO:0007669"/>
    <property type="project" value="UniProtKB-KW"/>
</dbReference>
<feature type="domain" description="NlpC/P60" evidence="5">
    <location>
        <begin position="44"/>
        <end position="163"/>
    </location>
</feature>
<dbReference type="GO" id="GO:0006508">
    <property type="term" value="P:proteolysis"/>
    <property type="evidence" value="ECO:0007669"/>
    <property type="project" value="UniProtKB-KW"/>
</dbReference>
<comment type="similarity">
    <text evidence="1">Belongs to the peptidase C40 family.</text>
</comment>
<evidence type="ECO:0000256" key="4">
    <source>
        <dbReference type="ARBA" id="ARBA00022807"/>
    </source>
</evidence>
<dbReference type="InterPro" id="IPR038765">
    <property type="entry name" value="Papain-like_cys_pep_sf"/>
</dbReference>
<evidence type="ECO:0000313" key="7">
    <source>
        <dbReference type="Proteomes" id="UP000051223"/>
    </source>
</evidence>
<dbReference type="PANTHER" id="PTHR47053:SF1">
    <property type="entry name" value="MUREIN DD-ENDOPEPTIDASE MEPH-RELATED"/>
    <property type="match status" value="1"/>
</dbReference>
<dbReference type="OrthoDB" id="1654978at2"/>
<dbReference type="InterPro" id="IPR051202">
    <property type="entry name" value="Peptidase_C40"/>
</dbReference>
<dbReference type="eggNOG" id="COG0791">
    <property type="taxonomic scope" value="Bacteria"/>
</dbReference>
<dbReference type="PATRIC" id="fig|1423754.3.peg.712"/>
<keyword evidence="3" id="KW-0378">Hydrolase</keyword>
<evidence type="ECO:0000256" key="2">
    <source>
        <dbReference type="ARBA" id="ARBA00022670"/>
    </source>
</evidence>
<keyword evidence="7" id="KW-1185">Reference proteome</keyword>
<reference evidence="6 7" key="1">
    <citation type="journal article" date="2015" name="Genome Announc.">
        <title>Expanding the biotechnology potential of lactobacilli through comparative genomics of 213 strains and associated genera.</title>
        <authorList>
            <person name="Sun Z."/>
            <person name="Harris H.M."/>
            <person name="McCann A."/>
            <person name="Guo C."/>
            <person name="Argimon S."/>
            <person name="Zhang W."/>
            <person name="Yang X."/>
            <person name="Jeffery I.B."/>
            <person name="Cooney J.C."/>
            <person name="Kagawa T.F."/>
            <person name="Liu W."/>
            <person name="Song Y."/>
            <person name="Salvetti E."/>
            <person name="Wrobel A."/>
            <person name="Rasinkangas P."/>
            <person name="Parkhill J."/>
            <person name="Rea M.C."/>
            <person name="O'Sullivan O."/>
            <person name="Ritari J."/>
            <person name="Douillard F.P."/>
            <person name="Paul Ross R."/>
            <person name="Yang R."/>
            <person name="Briner A.E."/>
            <person name="Felis G.E."/>
            <person name="de Vos W.M."/>
            <person name="Barrangou R."/>
            <person name="Klaenhammer T.R."/>
            <person name="Caufield P.W."/>
            <person name="Cui Y."/>
            <person name="Zhang H."/>
            <person name="O'Toole P.W."/>
        </authorList>
    </citation>
    <scope>NUCLEOTIDE SEQUENCE [LARGE SCALE GENOMIC DNA]</scope>
    <source>
        <strain evidence="6 7">DSM 5661</strain>
    </source>
</reference>
<organism evidence="6 7">
    <name type="scientific">Lactobacillus hamsteri DSM 5661 = JCM 6256</name>
    <dbReference type="NCBI Taxonomy" id="1423754"/>
    <lineage>
        <taxon>Bacteria</taxon>
        <taxon>Bacillati</taxon>
        <taxon>Bacillota</taxon>
        <taxon>Bacilli</taxon>
        <taxon>Lactobacillales</taxon>
        <taxon>Lactobacillaceae</taxon>
        <taxon>Lactobacillus</taxon>
    </lineage>
</organism>
<dbReference type="EMBL" id="AZGI01000024">
    <property type="protein sequence ID" value="KRM40335.1"/>
    <property type="molecule type" value="Genomic_DNA"/>
</dbReference>
<dbReference type="InterPro" id="IPR000064">
    <property type="entry name" value="NLP_P60_dom"/>
</dbReference>
<dbReference type="RefSeq" id="WP_025081239.1">
    <property type="nucleotide sequence ID" value="NZ_AZGI01000024.1"/>
</dbReference>
<dbReference type="SUPFAM" id="SSF54001">
    <property type="entry name" value="Cysteine proteinases"/>
    <property type="match status" value="1"/>
</dbReference>
<dbReference type="Proteomes" id="UP000051223">
    <property type="component" value="Unassembled WGS sequence"/>
</dbReference>
<proteinExistence type="inferred from homology"/>
<evidence type="ECO:0000313" key="6">
    <source>
        <dbReference type="EMBL" id="KRM40335.1"/>
    </source>
</evidence>
<evidence type="ECO:0000259" key="5">
    <source>
        <dbReference type="PROSITE" id="PS51935"/>
    </source>
</evidence>
<name>A0A0R1YDH9_9LACO</name>
<keyword evidence="2" id="KW-0645">Protease</keyword>
<evidence type="ECO:0000256" key="1">
    <source>
        <dbReference type="ARBA" id="ARBA00007074"/>
    </source>
</evidence>
<protein>
    <submittedName>
        <fullName evidence="6">Nlp-p60 family secreted protein</fullName>
    </submittedName>
</protein>
<comment type="caution">
    <text evidence="6">The sequence shown here is derived from an EMBL/GenBank/DDBJ whole genome shotgun (WGS) entry which is preliminary data.</text>
</comment>
<gene>
    <name evidence="6" type="ORF">FC39_GL000691</name>
</gene>
<dbReference type="Gene3D" id="3.90.1720.10">
    <property type="entry name" value="endopeptidase domain like (from Nostoc punctiforme)"/>
    <property type="match status" value="1"/>
</dbReference>
<evidence type="ECO:0000256" key="3">
    <source>
        <dbReference type="ARBA" id="ARBA00022801"/>
    </source>
</evidence>
<dbReference type="Pfam" id="PF00877">
    <property type="entry name" value="NLPC_P60"/>
    <property type="match status" value="1"/>
</dbReference>
<keyword evidence="4" id="KW-0788">Thiol protease</keyword>
<sequence>MSFKRSLVKFAAVLSVFFTGISVINVPMSSSVHADEVQAATTKTEKRNAIVKLAKKQVGKRYVFGATGPYAFDCSGLVQYVYKNAGKKVLPRTTYQQVNVGKRVSMNKLKKGDLLFWGSASAPSHVGIYVGGGKYVHAATPSQGVRKQTLSAYFYPSAAKRVL</sequence>